<sequence length="113" mass="13118">MDAEQEITASYDIPNHFRIVDESTKQNNENNSRDDIGAVKAMIYKRKNKTGKPVYKVTWKVEKKKTPVTSSESREEQLHRIIRYTNAPGELHYLVKWNDDSVDLIPAKEANIK</sequence>
<dbReference type="SUPFAM" id="SSF54160">
    <property type="entry name" value="Chromo domain-like"/>
    <property type="match status" value="1"/>
</dbReference>
<dbReference type="Proteomes" id="UP001196413">
    <property type="component" value="Unassembled WGS sequence"/>
</dbReference>
<dbReference type="AlphaFoldDB" id="A0AAD5M1B9"/>
<organism evidence="4 5">
    <name type="scientific">Parelaphostrongylus tenuis</name>
    <name type="common">Meningeal worm</name>
    <dbReference type="NCBI Taxonomy" id="148309"/>
    <lineage>
        <taxon>Eukaryota</taxon>
        <taxon>Metazoa</taxon>
        <taxon>Ecdysozoa</taxon>
        <taxon>Nematoda</taxon>
        <taxon>Chromadorea</taxon>
        <taxon>Rhabditida</taxon>
        <taxon>Rhabditina</taxon>
        <taxon>Rhabditomorpha</taxon>
        <taxon>Strongyloidea</taxon>
        <taxon>Metastrongylidae</taxon>
        <taxon>Parelaphostrongylus</taxon>
    </lineage>
</organism>
<dbReference type="Pfam" id="PF01393">
    <property type="entry name" value="Chromo_shadow"/>
    <property type="match status" value="1"/>
</dbReference>
<keyword evidence="5" id="KW-1185">Reference proteome</keyword>
<evidence type="ECO:0000313" key="4">
    <source>
        <dbReference type="EMBL" id="KAJ1350325.1"/>
    </source>
</evidence>
<name>A0AAD5M1B9_PARTN</name>
<accession>A0AAD5M1B9</accession>
<protein>
    <recommendedName>
        <fullName evidence="3">Chromo shadow domain-containing protein</fullName>
    </recommendedName>
</protein>
<dbReference type="Gene3D" id="2.40.50.40">
    <property type="match status" value="1"/>
</dbReference>
<proteinExistence type="predicted"/>
<gene>
    <name evidence="4" type="ORF">KIN20_006090</name>
</gene>
<feature type="domain" description="Chromo shadow" evidence="3">
    <location>
        <begin position="80"/>
        <end position="113"/>
    </location>
</feature>
<evidence type="ECO:0000256" key="1">
    <source>
        <dbReference type="ARBA" id="ARBA00004123"/>
    </source>
</evidence>
<comment type="subcellular location">
    <subcellularLocation>
        <location evidence="1">Nucleus</location>
    </subcellularLocation>
</comment>
<dbReference type="GO" id="GO:0005634">
    <property type="term" value="C:nucleus"/>
    <property type="evidence" value="ECO:0007669"/>
    <property type="project" value="UniProtKB-SubCell"/>
</dbReference>
<comment type="caution">
    <text evidence="4">The sequence shown here is derived from an EMBL/GenBank/DDBJ whole genome shotgun (WGS) entry which is preliminary data.</text>
</comment>
<reference evidence="4" key="1">
    <citation type="submission" date="2021-06" db="EMBL/GenBank/DDBJ databases">
        <title>Parelaphostrongylus tenuis whole genome reference sequence.</title>
        <authorList>
            <person name="Garwood T.J."/>
            <person name="Larsen P.A."/>
            <person name="Fountain-Jones N.M."/>
            <person name="Garbe J.R."/>
            <person name="Macchietto M.G."/>
            <person name="Kania S.A."/>
            <person name="Gerhold R.W."/>
            <person name="Richards J.E."/>
            <person name="Wolf T.M."/>
        </authorList>
    </citation>
    <scope>NUCLEOTIDE SEQUENCE</scope>
    <source>
        <strain evidence="4">MNPRO001-30</strain>
        <tissue evidence="4">Meninges</tissue>
    </source>
</reference>
<keyword evidence="2" id="KW-0539">Nucleus</keyword>
<dbReference type="InterPro" id="IPR016197">
    <property type="entry name" value="Chromo-like_dom_sf"/>
</dbReference>
<dbReference type="InterPro" id="IPR008251">
    <property type="entry name" value="Chromo_shadow_dom"/>
</dbReference>
<dbReference type="EMBL" id="JAHQIW010000835">
    <property type="protein sequence ID" value="KAJ1350325.1"/>
    <property type="molecule type" value="Genomic_DNA"/>
</dbReference>
<evidence type="ECO:0000259" key="3">
    <source>
        <dbReference type="Pfam" id="PF01393"/>
    </source>
</evidence>
<evidence type="ECO:0000313" key="5">
    <source>
        <dbReference type="Proteomes" id="UP001196413"/>
    </source>
</evidence>
<evidence type="ECO:0000256" key="2">
    <source>
        <dbReference type="ARBA" id="ARBA00023242"/>
    </source>
</evidence>